<name>A0ABM1IUV2_POLDO</name>
<evidence type="ECO:0000256" key="2">
    <source>
        <dbReference type="SAM" id="Coils"/>
    </source>
</evidence>
<dbReference type="InterPro" id="IPR051147">
    <property type="entry name" value="CFAP_domain-containing"/>
</dbReference>
<dbReference type="GeneID" id="107070372"/>
<feature type="domain" description="DUF4200" evidence="3">
    <location>
        <begin position="56"/>
        <end position="173"/>
    </location>
</feature>
<organism evidence="4 5">
    <name type="scientific">Polistes dominula</name>
    <name type="common">European paper wasp</name>
    <name type="synonym">Vespa dominula</name>
    <dbReference type="NCBI Taxonomy" id="743375"/>
    <lineage>
        <taxon>Eukaryota</taxon>
        <taxon>Metazoa</taxon>
        <taxon>Ecdysozoa</taxon>
        <taxon>Arthropoda</taxon>
        <taxon>Hexapoda</taxon>
        <taxon>Insecta</taxon>
        <taxon>Pterygota</taxon>
        <taxon>Neoptera</taxon>
        <taxon>Endopterygota</taxon>
        <taxon>Hymenoptera</taxon>
        <taxon>Apocrita</taxon>
        <taxon>Aculeata</taxon>
        <taxon>Vespoidea</taxon>
        <taxon>Vespidae</taxon>
        <taxon>Polistinae</taxon>
        <taxon>Polistini</taxon>
        <taxon>Polistes</taxon>
    </lineage>
</organism>
<evidence type="ECO:0000313" key="4">
    <source>
        <dbReference type="Proteomes" id="UP000694924"/>
    </source>
</evidence>
<protein>
    <submittedName>
        <fullName evidence="5">Coiled-coil domain-containing protein 42B isoform X2</fullName>
    </submittedName>
</protein>
<evidence type="ECO:0000256" key="1">
    <source>
        <dbReference type="ARBA" id="ARBA00023054"/>
    </source>
</evidence>
<keyword evidence="1 2" id="KW-0175">Coiled coil</keyword>
<dbReference type="PANTHER" id="PTHR21683">
    <property type="entry name" value="COILED-COIL DOMAIN-CONTAINING PROTEIN 42 LIKE-2-LIKE-RELATED"/>
    <property type="match status" value="1"/>
</dbReference>
<dbReference type="Pfam" id="PF13863">
    <property type="entry name" value="DUF4200"/>
    <property type="match status" value="1"/>
</dbReference>
<evidence type="ECO:0000313" key="5">
    <source>
        <dbReference type="RefSeq" id="XP_015183989.1"/>
    </source>
</evidence>
<reference evidence="5" key="1">
    <citation type="submission" date="2025-08" db="UniProtKB">
        <authorList>
            <consortium name="RefSeq"/>
        </authorList>
    </citation>
    <scope>IDENTIFICATION</scope>
    <source>
        <tissue evidence="5">Whole body</tissue>
    </source>
</reference>
<dbReference type="Proteomes" id="UP000694924">
    <property type="component" value="Unplaced"/>
</dbReference>
<dbReference type="InterPro" id="IPR025252">
    <property type="entry name" value="DUF4200"/>
</dbReference>
<evidence type="ECO:0000259" key="3">
    <source>
        <dbReference type="Pfam" id="PF13863"/>
    </source>
</evidence>
<dbReference type="RefSeq" id="XP_015183989.1">
    <property type="nucleotide sequence ID" value="XM_015328503.1"/>
</dbReference>
<gene>
    <name evidence="5" type="primary">LOC107070372</name>
</gene>
<dbReference type="PANTHER" id="PTHR21683:SF2">
    <property type="entry name" value="COILED-COIL DOMAIN-CONTAINING PROTEIN 42 LIKE-2-LIKE"/>
    <property type="match status" value="1"/>
</dbReference>
<feature type="coiled-coil region" evidence="2">
    <location>
        <begin position="109"/>
        <end position="143"/>
    </location>
</feature>
<keyword evidence="4" id="KW-1185">Reference proteome</keyword>
<sequence>MATAHRKNNLDFVKRAEIPKNSLEGVKELYLSKQEAQNIKKYPEWDVPRINPAFELIKARRDLNISEQKLREKWIEQEEKRKEMDEQWNNLREQELIFRESFIKYNTFVKENQEKRQRAKRKISEERERQTKYQEDVDDLEEKLNYMKGMCEKMQKHVEIYRKYQNYLERVVNETGSFKSITDIFQRYESLIEAKASLSEDQDKNIQLLEETETNIHHMTDVKSQTLIRLNNKLSMLQGRYEKAKVQALKWETLVSKIKEAAIEKYLELTRVKTCCRNLYHQICQRKGIPLTVADDDIEQQLLNIKRTILELRRIISTTKKVAAKV</sequence>
<proteinExistence type="predicted"/>
<accession>A0ABM1IUV2</accession>